<reference evidence="1" key="1">
    <citation type="submission" date="2017-04" db="EMBL/GenBank/DDBJ databases">
        <title>Genome deletions in a multicellular cyanobacterial endosymbiont for morphological adaptation in marine diatoms.</title>
        <authorList>
            <person name="Wang Y."/>
            <person name="Gao H."/>
            <person name="Li R."/>
            <person name="Xu X."/>
        </authorList>
    </citation>
    <scope>NUCLEOTIDE SEQUENCE</scope>
    <source>
        <strain evidence="1">FACHB 800</strain>
    </source>
</reference>
<dbReference type="EMBL" id="CP021056">
    <property type="protein sequence ID" value="QXE24643.1"/>
    <property type="molecule type" value="Genomic_DNA"/>
</dbReference>
<name>A0A975Y5W3_9NOST</name>
<accession>A0A975Y5W3</accession>
<organism evidence="1 2">
    <name type="scientific">Richelia sinica FACHB-800</name>
    <dbReference type="NCBI Taxonomy" id="1357546"/>
    <lineage>
        <taxon>Bacteria</taxon>
        <taxon>Bacillati</taxon>
        <taxon>Cyanobacteriota</taxon>
        <taxon>Cyanophyceae</taxon>
        <taxon>Nostocales</taxon>
        <taxon>Nostocaceae</taxon>
        <taxon>Richelia</taxon>
    </lineage>
</organism>
<evidence type="ECO:0000313" key="2">
    <source>
        <dbReference type="Proteomes" id="UP000683511"/>
    </source>
</evidence>
<keyword evidence="2" id="KW-1185">Reference proteome</keyword>
<sequence length="175" mass="19911">MILNVFRGLAMLKSKFAIFHTIPLLFIFSLIVGKVCPSFASEADNIPLPSTAPLELNLLTQPHDSVITANTINPVGLTVPSLWWIQETSEKKLLDNWLAYQASDREPARVDLIVNQQIWSLLDYLERYEFVNRVGSAARNFGYNIRVFNYQREALGTYTCNFQTVPALCKINMKL</sequence>
<protein>
    <submittedName>
        <fullName evidence="1">Uncharacterized protein</fullName>
    </submittedName>
</protein>
<proteinExistence type="predicted"/>
<dbReference type="Proteomes" id="UP000683511">
    <property type="component" value="Chromosome"/>
</dbReference>
<dbReference type="AlphaFoldDB" id="A0A975Y5W3"/>
<dbReference type="KEGG" id="rsin:B6N60_03350"/>
<gene>
    <name evidence="1" type="ORF">B6N60_03350</name>
</gene>
<evidence type="ECO:0000313" key="1">
    <source>
        <dbReference type="EMBL" id="QXE24643.1"/>
    </source>
</evidence>